<dbReference type="SUPFAM" id="SSF46938">
    <property type="entry name" value="CRAL/TRIO N-terminal domain"/>
    <property type="match status" value="1"/>
</dbReference>
<dbReference type="InterPro" id="IPR051064">
    <property type="entry name" value="SEC14/CRAL-TRIO_domain"/>
</dbReference>
<evidence type="ECO:0000313" key="3">
    <source>
        <dbReference type="Proteomes" id="UP000198287"/>
    </source>
</evidence>
<accession>A0A226E931</accession>
<dbReference type="Proteomes" id="UP000198287">
    <property type="component" value="Unassembled WGS sequence"/>
</dbReference>
<dbReference type="SMART" id="SM01100">
    <property type="entry name" value="CRAL_TRIO_N"/>
    <property type="match status" value="1"/>
</dbReference>
<dbReference type="PANTHER" id="PTHR23324">
    <property type="entry name" value="SEC14 RELATED PROTEIN"/>
    <property type="match status" value="1"/>
</dbReference>
<dbReference type="SUPFAM" id="SSF52087">
    <property type="entry name" value="CRAL/TRIO domain"/>
    <property type="match status" value="2"/>
</dbReference>
<keyword evidence="3" id="KW-1185">Reference proteome</keyword>
<dbReference type="Gene3D" id="3.40.525.10">
    <property type="entry name" value="CRAL-TRIO lipid binding domain"/>
    <property type="match status" value="2"/>
</dbReference>
<dbReference type="EMBL" id="LNIX01000005">
    <property type="protein sequence ID" value="OXA53959.1"/>
    <property type="molecule type" value="Genomic_DNA"/>
</dbReference>
<reference evidence="2 3" key="1">
    <citation type="submission" date="2015-12" db="EMBL/GenBank/DDBJ databases">
        <title>The genome of Folsomia candida.</title>
        <authorList>
            <person name="Faddeeva A."/>
            <person name="Derks M.F."/>
            <person name="Anvar Y."/>
            <person name="Smit S."/>
            <person name="Van Straalen N."/>
            <person name="Roelofs D."/>
        </authorList>
    </citation>
    <scope>NUCLEOTIDE SEQUENCE [LARGE SCALE GENOMIC DNA]</scope>
    <source>
        <strain evidence="2 3">VU population</strain>
        <tissue evidence="2">Whole body</tissue>
    </source>
</reference>
<dbReference type="PROSITE" id="PS50191">
    <property type="entry name" value="CRAL_TRIO"/>
    <property type="match status" value="2"/>
</dbReference>
<dbReference type="InterPro" id="IPR011074">
    <property type="entry name" value="CRAL/TRIO_N_dom"/>
</dbReference>
<dbReference type="OrthoDB" id="1434354at2759"/>
<evidence type="ECO:0000313" key="2">
    <source>
        <dbReference type="EMBL" id="OXA53959.1"/>
    </source>
</evidence>
<feature type="domain" description="CRAL-TRIO" evidence="1">
    <location>
        <begin position="53"/>
        <end position="229"/>
    </location>
</feature>
<feature type="domain" description="CRAL-TRIO" evidence="1">
    <location>
        <begin position="291"/>
        <end position="467"/>
    </location>
</feature>
<dbReference type="InterPro" id="IPR036273">
    <property type="entry name" value="CRAL/TRIO_N_dom_sf"/>
</dbReference>
<dbReference type="CDD" id="cd00170">
    <property type="entry name" value="SEC14"/>
    <property type="match status" value="2"/>
</dbReference>
<organism evidence="2 3">
    <name type="scientific">Folsomia candida</name>
    <name type="common">Springtail</name>
    <dbReference type="NCBI Taxonomy" id="158441"/>
    <lineage>
        <taxon>Eukaryota</taxon>
        <taxon>Metazoa</taxon>
        <taxon>Ecdysozoa</taxon>
        <taxon>Arthropoda</taxon>
        <taxon>Hexapoda</taxon>
        <taxon>Collembola</taxon>
        <taxon>Entomobryomorpha</taxon>
        <taxon>Isotomoidea</taxon>
        <taxon>Isotomidae</taxon>
        <taxon>Proisotominae</taxon>
        <taxon>Folsomia</taxon>
    </lineage>
</organism>
<protein>
    <recommendedName>
        <fullName evidence="1">CRAL-TRIO domain-containing protein</fullName>
    </recommendedName>
</protein>
<dbReference type="Pfam" id="PF00650">
    <property type="entry name" value="CRAL_TRIO"/>
    <property type="match status" value="2"/>
</dbReference>
<dbReference type="SMART" id="SM00516">
    <property type="entry name" value="SEC14"/>
    <property type="match status" value="2"/>
</dbReference>
<evidence type="ECO:0000259" key="1">
    <source>
        <dbReference type="PROSITE" id="PS50191"/>
    </source>
</evidence>
<proteinExistence type="predicted"/>
<sequence>MRPQLSLDYMKKDIYLIRWLRATRFDIKAAEKMLTENLEWRKENDMENILNEDWSDFESNYPIELQGCDKEGRPVSSGNADDWDVRGVTVSGKLHRGIRYIDRVIEEASAIVRAMQENGDNVTRLVQLIDMRQFNFVQHGCPVCITLYVYAIQTYRDHFPGTVHKVIMLNVPSYFLSIWRLIRHLLPEEERNLIVLHGRDETTWKKALLKDIDYTELTTEYGGVNKDAPVEITEVALHRAGLSSCILIPGIFSGTVKYADDLIISQKQKEILDKNLRWREENKMDTILNEEWSDLELNYPILMQGCDKIGRPVVSGQAGEWDVRGAILAGLYERGLRYVDRILEESVVIVRKAQERGENMTQFVAVIDMRHYSFVQHGCPLCVIMYAYAAQSYRDHYPGSAHRVIMINVPSAFLAAWTLIRSALPEDERNLLVLYGRDEHEWKTPLFKEIDPSELTIDFGGTNEEAVSQISDHFYRDNVSCEWMRHQRNIDKNGI</sequence>
<dbReference type="PANTHER" id="PTHR23324:SF83">
    <property type="entry name" value="SEC14-LIKE PROTEIN 2"/>
    <property type="match status" value="1"/>
</dbReference>
<dbReference type="GO" id="GO:0005737">
    <property type="term" value="C:cytoplasm"/>
    <property type="evidence" value="ECO:0007669"/>
    <property type="project" value="TreeGrafter"/>
</dbReference>
<dbReference type="InterPro" id="IPR036865">
    <property type="entry name" value="CRAL-TRIO_dom_sf"/>
</dbReference>
<name>A0A226E931_FOLCA</name>
<dbReference type="InterPro" id="IPR001251">
    <property type="entry name" value="CRAL-TRIO_dom"/>
</dbReference>
<dbReference type="AlphaFoldDB" id="A0A226E931"/>
<gene>
    <name evidence="2" type="ORF">Fcan01_10487</name>
</gene>
<comment type="caution">
    <text evidence="2">The sequence shown here is derived from an EMBL/GenBank/DDBJ whole genome shotgun (WGS) entry which is preliminary data.</text>
</comment>